<dbReference type="Gene3D" id="3.40.50.720">
    <property type="entry name" value="NAD(P)-binding Rossmann-like Domain"/>
    <property type="match status" value="1"/>
</dbReference>
<dbReference type="Proteomes" id="UP000193467">
    <property type="component" value="Unassembled WGS sequence"/>
</dbReference>
<reference evidence="4 5" key="1">
    <citation type="submission" date="2016-07" db="EMBL/GenBank/DDBJ databases">
        <title>Pervasive Adenine N6-methylation of Active Genes in Fungi.</title>
        <authorList>
            <consortium name="DOE Joint Genome Institute"/>
            <person name="Mondo S.J."/>
            <person name="Dannebaum R.O."/>
            <person name="Kuo R.C."/>
            <person name="Labutti K."/>
            <person name="Haridas S."/>
            <person name="Kuo A."/>
            <person name="Salamov A."/>
            <person name="Ahrendt S.R."/>
            <person name="Lipzen A."/>
            <person name="Sullivan W."/>
            <person name="Andreopoulos W.B."/>
            <person name="Clum A."/>
            <person name="Lindquist E."/>
            <person name="Daum C."/>
            <person name="Ramamoorthy G.K."/>
            <person name="Gryganskyi A."/>
            <person name="Culley D."/>
            <person name="Magnuson J.K."/>
            <person name="James T.Y."/>
            <person name="O'Malley M.A."/>
            <person name="Stajich J.E."/>
            <person name="Spatafora J.W."/>
            <person name="Visel A."/>
            <person name="Grigoriev I.V."/>
        </authorList>
    </citation>
    <scope>NUCLEOTIDE SEQUENCE [LARGE SCALE GENOMIC DNA]</scope>
    <source>
        <strain evidence="4 5">62-1032</strain>
    </source>
</reference>
<evidence type="ECO:0000256" key="2">
    <source>
        <dbReference type="ARBA" id="ARBA00023002"/>
    </source>
</evidence>
<dbReference type="GO" id="GO:0016491">
    <property type="term" value="F:oxidoreductase activity"/>
    <property type="evidence" value="ECO:0007669"/>
    <property type="project" value="UniProtKB-KW"/>
</dbReference>
<accession>A0A1Y2EQ27</accession>
<dbReference type="InterPro" id="IPR036291">
    <property type="entry name" value="NAD(P)-bd_dom_sf"/>
</dbReference>
<dbReference type="STRING" id="106004.A0A1Y2EQ27"/>
<dbReference type="AlphaFoldDB" id="A0A1Y2EQ27"/>
<dbReference type="PANTHER" id="PTHR24320">
    <property type="entry name" value="RETINOL DEHYDROGENASE"/>
    <property type="match status" value="1"/>
</dbReference>
<dbReference type="Pfam" id="PF00106">
    <property type="entry name" value="adh_short"/>
    <property type="match status" value="1"/>
</dbReference>
<evidence type="ECO:0000313" key="4">
    <source>
        <dbReference type="EMBL" id="ORY73638.1"/>
    </source>
</evidence>
<protein>
    <recommendedName>
        <fullName evidence="6">NAD(P)-binding protein</fullName>
    </recommendedName>
</protein>
<sequence>MPTLVCTGCTSGLGSLALQLLLQQSPLTWHIIIASRSPTRGQQIVDQLTALAPTRNHRLTCLPLDLTLLGSVKQFATRVQEELAGASSEEEGEGKIDVLLLNAGVYKPTFTPLAGGWSEEAMVNHFAQHYLLHHLQSLLRPPSASHTLPLVIFTTSSLHTRVRSVEKLEAILRGKEGSAMDRYAASKFIQLLGAGQWKDELRGRADVVAVSPGFIPTTSLSRDSPLLQRLFMHYILSWAPFCTSLHDGASSLLRLLLPPPGITDLIERYRESDKGEVLYLGVKGEERELNPLLLAEGGGGEWAVGRERLEEWMNGEGERGVRE</sequence>
<dbReference type="OrthoDB" id="9876299at2759"/>
<dbReference type="PRINTS" id="PR00081">
    <property type="entry name" value="GDHRDH"/>
</dbReference>
<comment type="caution">
    <text evidence="4">The sequence shown here is derived from an EMBL/GenBank/DDBJ whole genome shotgun (WGS) entry which is preliminary data.</text>
</comment>
<dbReference type="PANTHER" id="PTHR24320:SF152">
    <property type="entry name" value="SHORT-CHAIN DEHYDROGENASE_REDUCTASE FAMILY PROTEIN"/>
    <property type="match status" value="1"/>
</dbReference>
<feature type="signal peptide" evidence="3">
    <location>
        <begin position="1"/>
        <end position="17"/>
    </location>
</feature>
<keyword evidence="2" id="KW-0560">Oxidoreductase</keyword>
<keyword evidence="5" id="KW-1185">Reference proteome</keyword>
<organism evidence="4 5">
    <name type="scientific">Leucosporidium creatinivorum</name>
    <dbReference type="NCBI Taxonomy" id="106004"/>
    <lineage>
        <taxon>Eukaryota</taxon>
        <taxon>Fungi</taxon>
        <taxon>Dikarya</taxon>
        <taxon>Basidiomycota</taxon>
        <taxon>Pucciniomycotina</taxon>
        <taxon>Microbotryomycetes</taxon>
        <taxon>Leucosporidiales</taxon>
        <taxon>Leucosporidium</taxon>
    </lineage>
</organism>
<evidence type="ECO:0000256" key="1">
    <source>
        <dbReference type="ARBA" id="ARBA00006484"/>
    </source>
</evidence>
<gene>
    <name evidence="4" type="ORF">BCR35DRAFT_307097</name>
</gene>
<dbReference type="EMBL" id="MCGR01000045">
    <property type="protein sequence ID" value="ORY73638.1"/>
    <property type="molecule type" value="Genomic_DNA"/>
</dbReference>
<keyword evidence="3" id="KW-0732">Signal</keyword>
<evidence type="ECO:0008006" key="6">
    <source>
        <dbReference type="Google" id="ProtNLM"/>
    </source>
</evidence>
<dbReference type="InParanoid" id="A0A1Y2EQ27"/>
<dbReference type="InterPro" id="IPR002347">
    <property type="entry name" value="SDR_fam"/>
</dbReference>
<proteinExistence type="inferred from homology"/>
<name>A0A1Y2EQ27_9BASI</name>
<dbReference type="SUPFAM" id="SSF51735">
    <property type="entry name" value="NAD(P)-binding Rossmann-fold domains"/>
    <property type="match status" value="1"/>
</dbReference>
<evidence type="ECO:0000313" key="5">
    <source>
        <dbReference type="Proteomes" id="UP000193467"/>
    </source>
</evidence>
<comment type="similarity">
    <text evidence="1">Belongs to the short-chain dehydrogenases/reductases (SDR) family.</text>
</comment>
<evidence type="ECO:0000256" key="3">
    <source>
        <dbReference type="SAM" id="SignalP"/>
    </source>
</evidence>
<feature type="chain" id="PRO_5010988373" description="NAD(P)-binding protein" evidence="3">
    <location>
        <begin position="18"/>
        <end position="323"/>
    </location>
</feature>